<name>A0A2N0B4B0_9LEPT</name>
<dbReference type="Gene3D" id="3.90.1150.200">
    <property type="match status" value="1"/>
</dbReference>
<feature type="domain" description="YdhG-like" evidence="1">
    <location>
        <begin position="25"/>
        <end position="114"/>
    </location>
</feature>
<dbReference type="EMBL" id="NPEF01000294">
    <property type="protein sequence ID" value="PJZ91384.1"/>
    <property type="molecule type" value="Genomic_DNA"/>
</dbReference>
<comment type="caution">
    <text evidence="3">The sequence shown here is derived from an EMBL/GenBank/DDBJ whole genome shotgun (WGS) entry which is preliminary data.</text>
</comment>
<reference evidence="3" key="1">
    <citation type="submission" date="2017-07" db="EMBL/GenBank/DDBJ databases">
        <title>Leptospira spp. isolated from tropical soils.</title>
        <authorList>
            <person name="Thibeaux R."/>
            <person name="Iraola G."/>
            <person name="Ferres I."/>
            <person name="Bierque E."/>
            <person name="Girault D."/>
            <person name="Soupe-Gilbert M.-E."/>
            <person name="Picardeau M."/>
            <person name="Goarant C."/>
        </authorList>
    </citation>
    <scope>NUCLEOTIDE SEQUENCE [LARGE SCALE GENOMIC DNA]</scope>
    <source>
        <strain evidence="3">ATI7-C-A5</strain>
    </source>
</reference>
<dbReference type="OrthoDB" id="115213at2"/>
<sequence length="130" mass="14930">MKSSESIHRSVDEYIGSFPEEVGKLLRKLRETIRTAAPNAEEKISYQIPTFFLKRNLVHFAAFKRHIGFYPGASGIANFKKELSGYKTAKGSVQFPMEKPIPFSLIRKIVRFRVTEENVRAAKKKIAKRK</sequence>
<dbReference type="Proteomes" id="UP000232122">
    <property type="component" value="Unassembled WGS sequence"/>
</dbReference>
<dbReference type="RefSeq" id="WP_100765703.1">
    <property type="nucleotide sequence ID" value="NZ_NPEF02000018.1"/>
</dbReference>
<evidence type="ECO:0000313" key="3">
    <source>
        <dbReference type="EMBL" id="PJZ91384.1"/>
    </source>
</evidence>
<accession>A0A2N0B4B0</accession>
<organism evidence="3">
    <name type="scientific">Leptospira ellisii</name>
    <dbReference type="NCBI Taxonomy" id="2023197"/>
    <lineage>
        <taxon>Bacteria</taxon>
        <taxon>Pseudomonadati</taxon>
        <taxon>Spirochaetota</taxon>
        <taxon>Spirochaetia</taxon>
        <taxon>Leptospirales</taxon>
        <taxon>Leptospiraceae</taxon>
        <taxon>Leptospira</taxon>
    </lineage>
</organism>
<protein>
    <submittedName>
        <fullName evidence="2">DUF1801 domain-containing protein</fullName>
    </submittedName>
</protein>
<dbReference type="InterPro" id="IPR014922">
    <property type="entry name" value="YdhG-like"/>
</dbReference>
<reference evidence="2 4" key="2">
    <citation type="journal article" date="2018" name="Microb. Genom.">
        <title>Deciphering the unexplored Leptospira diversity from soils uncovers genomic evolution to virulence.</title>
        <authorList>
            <person name="Thibeaux R."/>
            <person name="Iraola G."/>
            <person name="Ferres I."/>
            <person name="Bierque E."/>
            <person name="Girault D."/>
            <person name="Soupe-Gilbert M.E."/>
            <person name="Picardeau M."/>
            <person name="Goarant C."/>
        </authorList>
    </citation>
    <scope>NUCLEOTIDE SEQUENCE [LARGE SCALE GENOMIC DNA]</scope>
    <source>
        <strain evidence="2 4">ATI7-C-A5</strain>
    </source>
</reference>
<dbReference type="AlphaFoldDB" id="A0A2N0B4B0"/>
<proteinExistence type="predicted"/>
<dbReference type="Pfam" id="PF08818">
    <property type="entry name" value="DUF1801"/>
    <property type="match status" value="1"/>
</dbReference>
<dbReference type="SUPFAM" id="SSF159888">
    <property type="entry name" value="YdhG-like"/>
    <property type="match status" value="1"/>
</dbReference>
<dbReference type="EMBL" id="NPEF02000018">
    <property type="protein sequence ID" value="MDV6236963.1"/>
    <property type="molecule type" value="Genomic_DNA"/>
</dbReference>
<keyword evidence="4" id="KW-1185">Reference proteome</keyword>
<gene>
    <name evidence="2" type="ORF">CH379_015135</name>
    <name evidence="3" type="ORF">CH379_18945</name>
</gene>
<reference evidence="2" key="3">
    <citation type="submission" date="2023-10" db="EMBL/GenBank/DDBJ databases">
        <authorList>
            <person name="Picardeau M."/>
            <person name="Thibeaux R."/>
        </authorList>
    </citation>
    <scope>NUCLEOTIDE SEQUENCE</scope>
    <source>
        <strain evidence="2">ATI7-C-A5</strain>
    </source>
</reference>
<evidence type="ECO:0000259" key="1">
    <source>
        <dbReference type="Pfam" id="PF08818"/>
    </source>
</evidence>
<evidence type="ECO:0000313" key="4">
    <source>
        <dbReference type="Proteomes" id="UP000232122"/>
    </source>
</evidence>
<evidence type="ECO:0000313" key="2">
    <source>
        <dbReference type="EMBL" id="MDV6236963.1"/>
    </source>
</evidence>